<dbReference type="Proteomes" id="UP000035337">
    <property type="component" value="Chromosome"/>
</dbReference>
<keyword evidence="1" id="KW-0802">TPR repeat</keyword>
<proteinExistence type="predicted"/>
<reference evidence="3 4" key="1">
    <citation type="submission" date="2014-09" db="EMBL/GenBank/DDBJ databases">
        <title>Complete genome sequence of Endomicrobium proavitum.</title>
        <authorList>
            <person name="Zheng H."/>
        </authorList>
    </citation>
    <scope>NUCLEOTIDE SEQUENCE [LARGE SCALE GENOMIC DNA]</scope>
    <source>
        <strain evidence="3 4">Rsa215</strain>
    </source>
</reference>
<dbReference type="Pfam" id="PF13431">
    <property type="entry name" value="TPR_17"/>
    <property type="match status" value="1"/>
</dbReference>
<name>A0A0G3WH24_9BACT</name>
<evidence type="ECO:0000313" key="4">
    <source>
        <dbReference type="Proteomes" id="UP000035337"/>
    </source>
</evidence>
<dbReference type="SUPFAM" id="SSF48452">
    <property type="entry name" value="TPR-like"/>
    <property type="match status" value="1"/>
</dbReference>
<dbReference type="InterPro" id="IPR011990">
    <property type="entry name" value="TPR-like_helical_dom_sf"/>
</dbReference>
<dbReference type="SMART" id="SM00028">
    <property type="entry name" value="TPR"/>
    <property type="match status" value="3"/>
</dbReference>
<keyword evidence="4" id="KW-1185">Reference proteome</keyword>
<protein>
    <submittedName>
        <fullName evidence="3">Uncharacterized protein</fullName>
    </submittedName>
</protein>
<organism evidence="3 4">
    <name type="scientific">Endomicrobium proavitum</name>
    <dbReference type="NCBI Taxonomy" id="1408281"/>
    <lineage>
        <taxon>Bacteria</taxon>
        <taxon>Pseudomonadati</taxon>
        <taxon>Elusimicrobiota</taxon>
        <taxon>Endomicrobiia</taxon>
        <taxon>Endomicrobiales</taxon>
        <taxon>Endomicrobiaceae</taxon>
        <taxon>Endomicrobium</taxon>
    </lineage>
</organism>
<keyword evidence="2" id="KW-0732">Signal</keyword>
<dbReference type="AlphaFoldDB" id="A0A0G3WH24"/>
<dbReference type="OrthoDB" id="505534at2"/>
<sequence>MFKIKKSLSVLFFLGISVSAAFAGAAELEKALSLLNENKTDAAIEIIKGQIQANPNISDNYLAMGLAQIEKNDYSGAKENFQQALSINKKIVAAHYMLAMIYEKDGDAPQAIDKWQKIIKYSKNDVLKDLAKKHIKQLQEEIK</sequence>
<evidence type="ECO:0000256" key="1">
    <source>
        <dbReference type="PROSITE-ProRule" id="PRU00339"/>
    </source>
</evidence>
<feature type="signal peptide" evidence="2">
    <location>
        <begin position="1"/>
        <end position="23"/>
    </location>
</feature>
<dbReference type="STRING" id="1408281.Epro_0249"/>
<dbReference type="KEGG" id="epo:Epro_0249"/>
<feature type="chain" id="PRO_5005186007" evidence="2">
    <location>
        <begin position="24"/>
        <end position="143"/>
    </location>
</feature>
<gene>
    <name evidence="3" type="ORF">Epro_0249</name>
</gene>
<evidence type="ECO:0000313" key="3">
    <source>
        <dbReference type="EMBL" id="AKL97628.1"/>
    </source>
</evidence>
<feature type="repeat" description="TPR" evidence="1">
    <location>
        <begin position="58"/>
        <end position="91"/>
    </location>
</feature>
<accession>A0A0G3WH24</accession>
<dbReference type="InterPro" id="IPR019734">
    <property type="entry name" value="TPR_rpt"/>
</dbReference>
<dbReference type="EMBL" id="CP009498">
    <property type="protein sequence ID" value="AKL97628.1"/>
    <property type="molecule type" value="Genomic_DNA"/>
</dbReference>
<dbReference type="PROSITE" id="PS50005">
    <property type="entry name" value="TPR"/>
    <property type="match status" value="2"/>
</dbReference>
<feature type="repeat" description="TPR" evidence="1">
    <location>
        <begin position="92"/>
        <end position="125"/>
    </location>
</feature>
<dbReference type="RefSeq" id="WP_052569847.1">
    <property type="nucleotide sequence ID" value="NZ_CP009498.1"/>
</dbReference>
<evidence type="ECO:0000256" key="2">
    <source>
        <dbReference type="SAM" id="SignalP"/>
    </source>
</evidence>
<dbReference type="Gene3D" id="1.25.40.10">
    <property type="entry name" value="Tetratricopeptide repeat domain"/>
    <property type="match status" value="1"/>
</dbReference>